<dbReference type="Pfam" id="PF13302">
    <property type="entry name" value="Acetyltransf_3"/>
    <property type="match status" value="1"/>
</dbReference>
<dbReference type="EMBL" id="UGPG01000001">
    <property type="protein sequence ID" value="STY44352.1"/>
    <property type="molecule type" value="Genomic_DNA"/>
</dbReference>
<feature type="domain" description="N-acetyltransferase" evidence="1">
    <location>
        <begin position="11"/>
        <end position="175"/>
    </location>
</feature>
<gene>
    <name evidence="2" type="primary">rimL_1</name>
    <name evidence="2" type="ORF">NCTC10815_01694</name>
</gene>
<dbReference type="PANTHER" id="PTHR43441:SF11">
    <property type="entry name" value="RIBOSOMAL-PROTEIN-SERINE ACETYLTRANSFERASE"/>
    <property type="match status" value="1"/>
</dbReference>
<evidence type="ECO:0000313" key="3">
    <source>
        <dbReference type="Proteomes" id="UP000254879"/>
    </source>
</evidence>
<dbReference type="SUPFAM" id="SSF55729">
    <property type="entry name" value="Acyl-CoA N-acyltransferases (Nat)"/>
    <property type="match status" value="1"/>
</dbReference>
<dbReference type="GO" id="GO:0008999">
    <property type="term" value="F:protein-N-terminal-alanine acetyltransferase activity"/>
    <property type="evidence" value="ECO:0007669"/>
    <property type="project" value="TreeGrafter"/>
</dbReference>
<name>A0A378MG52_LISGR</name>
<dbReference type="EC" id="2.3.1.-" evidence="2"/>
<keyword evidence="2" id="KW-0808">Transferase</keyword>
<dbReference type="RefSeq" id="WP_115345950.1">
    <property type="nucleotide sequence ID" value="NZ_UGPG01000001.1"/>
</dbReference>
<evidence type="ECO:0000259" key="1">
    <source>
        <dbReference type="PROSITE" id="PS51186"/>
    </source>
</evidence>
<dbReference type="Proteomes" id="UP000254879">
    <property type="component" value="Unassembled WGS sequence"/>
</dbReference>
<evidence type="ECO:0000313" key="2">
    <source>
        <dbReference type="EMBL" id="STY44352.1"/>
    </source>
</evidence>
<keyword evidence="2" id="KW-0012">Acyltransferase</keyword>
<dbReference type="Gene3D" id="3.40.630.30">
    <property type="match status" value="1"/>
</dbReference>
<sequence length="188" mass="21344">MHYNFTLSVDEKIDLVQPSLENAKDLYAMLDNDREHLRKFLNYVDDTNELADEENYFRIKLAGYAKGTDRLYLIAYESKIVGAIDLHFIDAANHSAEIGYWINSAYIGKGIAPKCVQKLCQIGFETLALNRITLVADTENKGSNRVAEKCGFMLEGTLKQSKLIRGEFRDFNNYALLKSEFAAIHGPH</sequence>
<dbReference type="AlphaFoldDB" id="A0A378MG52"/>
<reference evidence="2 3" key="1">
    <citation type="submission" date="2018-06" db="EMBL/GenBank/DDBJ databases">
        <authorList>
            <consortium name="Pathogen Informatics"/>
            <person name="Doyle S."/>
        </authorList>
    </citation>
    <scope>NUCLEOTIDE SEQUENCE [LARGE SCALE GENOMIC DNA]</scope>
    <source>
        <strain evidence="3">NCTC 10815</strain>
    </source>
</reference>
<dbReference type="InterPro" id="IPR051908">
    <property type="entry name" value="Ribosomal_N-acetyltransferase"/>
</dbReference>
<dbReference type="InterPro" id="IPR000182">
    <property type="entry name" value="GNAT_dom"/>
</dbReference>
<accession>A0A378MG52</accession>
<organism evidence="2 3">
    <name type="scientific">Listeria grayi</name>
    <name type="common">Listeria murrayi</name>
    <dbReference type="NCBI Taxonomy" id="1641"/>
    <lineage>
        <taxon>Bacteria</taxon>
        <taxon>Bacillati</taxon>
        <taxon>Bacillota</taxon>
        <taxon>Bacilli</taxon>
        <taxon>Bacillales</taxon>
        <taxon>Listeriaceae</taxon>
        <taxon>Listeria</taxon>
    </lineage>
</organism>
<protein>
    <submittedName>
        <fullName evidence="2">Ribosomal-protein-serine acetyltransferase</fullName>
        <ecNumber evidence="2">2.3.1.-</ecNumber>
    </submittedName>
</protein>
<dbReference type="PROSITE" id="PS51186">
    <property type="entry name" value="GNAT"/>
    <property type="match status" value="1"/>
</dbReference>
<dbReference type="InterPro" id="IPR016181">
    <property type="entry name" value="Acyl_CoA_acyltransferase"/>
</dbReference>
<dbReference type="GO" id="GO:1990189">
    <property type="term" value="F:protein N-terminal-serine acetyltransferase activity"/>
    <property type="evidence" value="ECO:0007669"/>
    <property type="project" value="TreeGrafter"/>
</dbReference>
<dbReference type="CDD" id="cd04301">
    <property type="entry name" value="NAT_SF"/>
    <property type="match status" value="1"/>
</dbReference>
<proteinExistence type="predicted"/>
<dbReference type="PANTHER" id="PTHR43441">
    <property type="entry name" value="RIBOSOMAL-PROTEIN-SERINE ACETYLTRANSFERASE"/>
    <property type="match status" value="1"/>
</dbReference>
<dbReference type="GO" id="GO:0005737">
    <property type="term" value="C:cytoplasm"/>
    <property type="evidence" value="ECO:0007669"/>
    <property type="project" value="TreeGrafter"/>
</dbReference>